<reference evidence="1 2" key="2">
    <citation type="journal article" date="2009" name="Nature">
        <title>A single regulatory gene is sufficient to alter bacterial host range.</title>
        <authorList>
            <person name="Mandel M.J."/>
            <person name="Wollenberg M.S."/>
            <person name="Stabb E.V."/>
            <person name="Visick K.L."/>
            <person name="Ruby E.G."/>
        </authorList>
    </citation>
    <scope>NUCLEOTIDE SEQUENCE [LARGE SCALE GENOMIC DNA]</scope>
    <source>
        <strain evidence="1 2">MJ11</strain>
    </source>
</reference>
<dbReference type="Proteomes" id="UP000001857">
    <property type="component" value="Chromosome I"/>
</dbReference>
<dbReference type="KEGG" id="vfm:VFMJ11_0696"/>
<sequence>MMALINVLFPLPLDPIIPSISPCFKDNDRLENKGIVFVFNLISMPFNSSIMLL</sequence>
<dbReference type="HOGENOM" id="CLU_3067459_0_0_6"/>
<name>B5FBD2_ALIFM</name>
<evidence type="ECO:0000313" key="2">
    <source>
        <dbReference type="Proteomes" id="UP000001857"/>
    </source>
</evidence>
<protein>
    <submittedName>
        <fullName evidence="1">Uncharacterized protein</fullName>
    </submittedName>
</protein>
<dbReference type="AlphaFoldDB" id="B5FBD2"/>
<evidence type="ECO:0000313" key="1">
    <source>
        <dbReference type="EMBL" id="ACH66357.1"/>
    </source>
</evidence>
<proteinExistence type="predicted"/>
<accession>B5FBD2</accession>
<reference evidence="2" key="1">
    <citation type="submission" date="2008-08" db="EMBL/GenBank/DDBJ databases">
        <title>Complete sequence of Vibrio fischeri strain MJ11.</title>
        <authorList>
            <person name="Mandel M.J."/>
            <person name="Stabb E.V."/>
            <person name="Ruby E.G."/>
            <person name="Ferriera S."/>
            <person name="Johnson J."/>
            <person name="Kravitz S."/>
            <person name="Beeson K."/>
            <person name="Sutton G."/>
            <person name="Rogers Y.-H."/>
            <person name="Friedman R."/>
            <person name="Frazier M."/>
            <person name="Venter J.C."/>
        </authorList>
    </citation>
    <scope>NUCLEOTIDE SEQUENCE [LARGE SCALE GENOMIC DNA]</scope>
    <source>
        <strain evidence="2">MJ11</strain>
    </source>
</reference>
<organism evidence="1 2">
    <name type="scientific">Aliivibrio fischeri (strain MJ11)</name>
    <name type="common">Vibrio fischeri</name>
    <dbReference type="NCBI Taxonomy" id="388396"/>
    <lineage>
        <taxon>Bacteria</taxon>
        <taxon>Pseudomonadati</taxon>
        <taxon>Pseudomonadota</taxon>
        <taxon>Gammaproteobacteria</taxon>
        <taxon>Vibrionales</taxon>
        <taxon>Vibrionaceae</taxon>
        <taxon>Aliivibrio</taxon>
    </lineage>
</organism>
<dbReference type="EMBL" id="CP001139">
    <property type="protein sequence ID" value="ACH66357.1"/>
    <property type="molecule type" value="Genomic_DNA"/>
</dbReference>
<gene>
    <name evidence="1" type="ordered locus">VFMJ11_0696</name>
</gene>